<comment type="caution">
    <text evidence="4">The sequence shown here is derived from an EMBL/GenBank/DDBJ whole genome shotgun (WGS) entry which is preliminary data.</text>
</comment>
<dbReference type="Gene3D" id="1.10.10.10">
    <property type="entry name" value="Winged helix-like DNA-binding domain superfamily/Winged helix DNA-binding domain"/>
    <property type="match status" value="1"/>
</dbReference>
<proteinExistence type="predicted"/>
<dbReference type="InterPro" id="IPR057727">
    <property type="entry name" value="WCX_dom"/>
</dbReference>
<dbReference type="PANTHER" id="PTHR34580">
    <property type="match status" value="1"/>
</dbReference>
<keyword evidence="1" id="KW-0805">Transcription regulation</keyword>
<dbReference type="Pfam" id="PF13280">
    <property type="entry name" value="WYL"/>
    <property type="match status" value="1"/>
</dbReference>
<dbReference type="InterPro" id="IPR026881">
    <property type="entry name" value="WYL_dom"/>
</dbReference>
<dbReference type="InterPro" id="IPR028349">
    <property type="entry name" value="PafC-like"/>
</dbReference>
<dbReference type="PROSITE" id="PS51000">
    <property type="entry name" value="HTH_DEOR_2"/>
    <property type="match status" value="1"/>
</dbReference>
<dbReference type="PROSITE" id="PS52050">
    <property type="entry name" value="WYL"/>
    <property type="match status" value="1"/>
</dbReference>
<sequence>MAGIGRADELLGLVDGADEQWARIGCVHDHSLSADIRHLLSHIVEVVRADRLLQIILLLQRHERLSARELGERLEVSTRTVLRDMEALSAAGVPVYSERGRNGGCVLLPGYRADVSELTPREAQALFAWSGRAALSEELGLRDALHTAMGKLAATLPVELQGDADALSSAIVVDRRRWFAEAEDTGALPVLRQAVVKQRRVRLRYASASAGLQQRTVDPWGLVEQAGRWYLVAAHRGAARMYRVSRVEQADLLEEQADRPDGLDVRAEWERLRSALETHRPVGVDVLVRIRPERIDQIRRIASPMLAKGEVARDVPSDDEWPHVRMHFRVREAACGVLLGFSGDLEVLEPADLRERMLELAEAAVVTYS</sequence>
<feature type="domain" description="HTH deoR-type" evidence="3">
    <location>
        <begin position="48"/>
        <end position="103"/>
    </location>
</feature>
<dbReference type="InterPro" id="IPR051534">
    <property type="entry name" value="CBASS_pafABC_assoc_protein"/>
</dbReference>
<gene>
    <name evidence="4" type="ORF">GCM10009804_14250</name>
</gene>
<name>A0ABN2CH38_9ACTN</name>
<dbReference type="PIRSF" id="PIRSF016838">
    <property type="entry name" value="PafC"/>
    <property type="match status" value="1"/>
</dbReference>
<dbReference type="Pfam" id="PF08279">
    <property type="entry name" value="HTH_11"/>
    <property type="match status" value="1"/>
</dbReference>
<reference evidence="4 5" key="1">
    <citation type="journal article" date="2019" name="Int. J. Syst. Evol. Microbiol.">
        <title>The Global Catalogue of Microorganisms (GCM) 10K type strain sequencing project: providing services to taxonomists for standard genome sequencing and annotation.</title>
        <authorList>
            <consortium name="The Broad Institute Genomics Platform"/>
            <consortium name="The Broad Institute Genome Sequencing Center for Infectious Disease"/>
            <person name="Wu L."/>
            <person name="Ma J."/>
        </authorList>
    </citation>
    <scope>NUCLEOTIDE SEQUENCE [LARGE SCALE GENOMIC DNA]</scope>
    <source>
        <strain evidence="4 5">JCM 15572</strain>
    </source>
</reference>
<evidence type="ECO:0000313" key="5">
    <source>
        <dbReference type="Proteomes" id="UP001501705"/>
    </source>
</evidence>
<dbReference type="Pfam" id="PF25583">
    <property type="entry name" value="WCX"/>
    <property type="match status" value="1"/>
</dbReference>
<dbReference type="InterPro" id="IPR036390">
    <property type="entry name" value="WH_DNA-bd_sf"/>
</dbReference>
<organism evidence="4 5">
    <name type="scientific">Kribbella hippodromi</name>
    <dbReference type="NCBI Taxonomy" id="434347"/>
    <lineage>
        <taxon>Bacteria</taxon>
        <taxon>Bacillati</taxon>
        <taxon>Actinomycetota</taxon>
        <taxon>Actinomycetes</taxon>
        <taxon>Propionibacteriales</taxon>
        <taxon>Kribbellaceae</taxon>
        <taxon>Kribbella</taxon>
    </lineage>
</organism>
<accession>A0ABN2CH38</accession>
<keyword evidence="5" id="KW-1185">Reference proteome</keyword>
<dbReference type="InterPro" id="IPR036388">
    <property type="entry name" value="WH-like_DNA-bd_sf"/>
</dbReference>
<dbReference type="EMBL" id="BAAAPH010000004">
    <property type="protein sequence ID" value="GAA1558598.1"/>
    <property type="molecule type" value="Genomic_DNA"/>
</dbReference>
<protein>
    <submittedName>
        <fullName evidence="4">YafY family protein</fullName>
    </submittedName>
</protein>
<dbReference type="SUPFAM" id="SSF46785">
    <property type="entry name" value="Winged helix' DNA-binding domain"/>
    <property type="match status" value="1"/>
</dbReference>
<evidence type="ECO:0000256" key="1">
    <source>
        <dbReference type="ARBA" id="ARBA00023015"/>
    </source>
</evidence>
<dbReference type="PANTHER" id="PTHR34580:SF1">
    <property type="entry name" value="PROTEIN PAFC"/>
    <property type="match status" value="1"/>
</dbReference>
<evidence type="ECO:0000313" key="4">
    <source>
        <dbReference type="EMBL" id="GAA1558598.1"/>
    </source>
</evidence>
<dbReference type="InterPro" id="IPR013196">
    <property type="entry name" value="HTH_11"/>
</dbReference>
<dbReference type="InterPro" id="IPR001034">
    <property type="entry name" value="DeoR_HTH"/>
</dbReference>
<keyword evidence="2" id="KW-0804">Transcription</keyword>
<evidence type="ECO:0000259" key="3">
    <source>
        <dbReference type="PROSITE" id="PS51000"/>
    </source>
</evidence>
<evidence type="ECO:0000256" key="2">
    <source>
        <dbReference type="ARBA" id="ARBA00023163"/>
    </source>
</evidence>
<dbReference type="Proteomes" id="UP001501705">
    <property type="component" value="Unassembled WGS sequence"/>
</dbReference>